<accession>A0AAE9IWM9</accession>
<evidence type="ECO:0000256" key="1">
    <source>
        <dbReference type="SAM" id="Coils"/>
    </source>
</evidence>
<gene>
    <name evidence="3" type="ORF">L3Y34_019401</name>
</gene>
<feature type="region of interest" description="Disordered" evidence="2">
    <location>
        <begin position="47"/>
        <end position="91"/>
    </location>
</feature>
<evidence type="ECO:0000256" key="2">
    <source>
        <dbReference type="SAM" id="MobiDB-lite"/>
    </source>
</evidence>
<feature type="compositionally biased region" description="Low complexity" evidence="2">
    <location>
        <begin position="47"/>
        <end position="70"/>
    </location>
</feature>
<feature type="compositionally biased region" description="Basic residues" evidence="2">
    <location>
        <begin position="215"/>
        <end position="238"/>
    </location>
</feature>
<feature type="region of interest" description="Disordered" evidence="2">
    <location>
        <begin position="185"/>
        <end position="246"/>
    </location>
</feature>
<feature type="compositionally biased region" description="Basic and acidic residues" evidence="2">
    <location>
        <begin position="133"/>
        <end position="150"/>
    </location>
</feature>
<feature type="compositionally biased region" description="Basic and acidic residues" evidence="2">
    <location>
        <begin position="195"/>
        <end position="206"/>
    </location>
</feature>
<reference evidence="3 4" key="1">
    <citation type="submission" date="2022-05" db="EMBL/GenBank/DDBJ databases">
        <title>Chromosome-level reference genomes for two strains of Caenorhabditis briggsae: an improved platform for comparative genomics.</title>
        <authorList>
            <person name="Stevens L."/>
            <person name="Andersen E.C."/>
        </authorList>
    </citation>
    <scope>NUCLEOTIDE SEQUENCE [LARGE SCALE GENOMIC DNA]</scope>
    <source>
        <strain evidence="3">QX1410_ONT</strain>
        <tissue evidence="3">Whole-organism</tissue>
    </source>
</reference>
<feature type="region of interest" description="Disordered" evidence="2">
    <location>
        <begin position="1"/>
        <end position="21"/>
    </location>
</feature>
<organism evidence="3 4">
    <name type="scientific">Caenorhabditis briggsae</name>
    <dbReference type="NCBI Taxonomy" id="6238"/>
    <lineage>
        <taxon>Eukaryota</taxon>
        <taxon>Metazoa</taxon>
        <taxon>Ecdysozoa</taxon>
        <taxon>Nematoda</taxon>
        <taxon>Chromadorea</taxon>
        <taxon>Rhabditida</taxon>
        <taxon>Rhabditina</taxon>
        <taxon>Rhabditomorpha</taxon>
        <taxon>Rhabditoidea</taxon>
        <taxon>Rhabditidae</taxon>
        <taxon>Peloderinae</taxon>
        <taxon>Caenorhabditis</taxon>
    </lineage>
</organism>
<feature type="coiled-coil region" evidence="1">
    <location>
        <begin position="460"/>
        <end position="508"/>
    </location>
</feature>
<evidence type="ECO:0000313" key="4">
    <source>
        <dbReference type="Proteomes" id="UP000827892"/>
    </source>
</evidence>
<keyword evidence="1" id="KW-0175">Coiled coil</keyword>
<dbReference type="EMBL" id="CP090892">
    <property type="protein sequence ID" value="ULU08238.1"/>
    <property type="molecule type" value="Genomic_DNA"/>
</dbReference>
<feature type="compositionally biased region" description="Low complexity" evidence="2">
    <location>
        <begin position="122"/>
        <end position="132"/>
    </location>
</feature>
<name>A0AAE9IWM9_CAEBR</name>
<dbReference type="AlphaFoldDB" id="A0AAE9IWM9"/>
<protein>
    <submittedName>
        <fullName evidence="3">Uncharacterized protein</fullName>
    </submittedName>
</protein>
<feature type="region of interest" description="Disordered" evidence="2">
    <location>
        <begin position="122"/>
        <end position="165"/>
    </location>
</feature>
<sequence length="729" mass="86890">MDSENDHFGHQGPGPIDHLEAMNNQIGQNHPWNLEQEEEPYNQFYRPQRPRQQQHQAQQQHQQQVQQDPQNVRNHHNQFYPEGQEQNRMNDNGRLDLQHQRDRRLKLHPHYRPYVQIQENGQQQHLNQQYQQRIHEHGQRNQVHQRDHQPQLHPHHQIQENGQHHGQNLQNQQHVNQHGQMNQVLHHQQQQNQFHQERQRFQEVQHHQVILHRNQQQHHQVHDRIQRHHTNQQWHHHQQNQQPQQPINCRDMHQSEQLVQNQNHDLRQNPNHDLRQNQNSDLLQNQNQQLLQNQNQDLRQNQNHEFRENQQPDRQAQGQHHRMHMPHNNQVHLQRRHGPIPTHHHHLNANRYNPIVNDQNRRGRPTAVEQNRREQELGAMNEIPHLQNGDPFDNGGIHFQGNQWGDPMLGQFNQELPEASRQVGNPPIHLNGPAVAQMQQSLIPVPQDPMVNPQPLNPEIKRLREENRQLTDRIVALHDLHPISQEDLALLQKELGELKGAKTRLETENLAQKQDLERVTNLSCKTGQENTALKSRNVYLVMRVKVLEGELAKSHGRQSSAAPIPAVDLSDGTTSIKKEIVEDHDDIRPDHEVRVVAMVKSKKKAIKREVIEMPKTAKEAVERYEEMFEGKIIISERFDIRCFLFDKTEPGEEKNGKWVPRKVLKACQLRNFYQHFRPKRENPEWKEVKNDAKVEERWRKRWMAVREEQIAQYHAGLIFFNDDYKNLNL</sequence>
<dbReference type="Proteomes" id="UP000827892">
    <property type="component" value="Chromosome II"/>
</dbReference>
<feature type="compositionally biased region" description="Low complexity" evidence="2">
    <location>
        <begin position="185"/>
        <end position="194"/>
    </location>
</feature>
<evidence type="ECO:0000313" key="3">
    <source>
        <dbReference type="EMBL" id="ULU08238.1"/>
    </source>
</evidence>
<proteinExistence type="predicted"/>